<dbReference type="PANTHER" id="PTHR11592:SF78">
    <property type="entry name" value="GLUTATHIONE PEROXIDASE"/>
    <property type="match status" value="1"/>
</dbReference>
<keyword evidence="7" id="KW-1185">Reference proteome</keyword>
<protein>
    <recommendedName>
        <fullName evidence="4">Glutathione peroxidase</fullName>
    </recommendedName>
</protein>
<dbReference type="SUPFAM" id="SSF52833">
    <property type="entry name" value="Thioredoxin-like"/>
    <property type="match status" value="1"/>
</dbReference>
<dbReference type="InterPro" id="IPR029760">
    <property type="entry name" value="GPX_CS"/>
</dbReference>
<evidence type="ECO:0000256" key="4">
    <source>
        <dbReference type="RuleBase" id="RU000499"/>
    </source>
</evidence>
<organism evidence="6 7">
    <name type="scientific">Sphagnum jensenii</name>
    <dbReference type="NCBI Taxonomy" id="128206"/>
    <lineage>
        <taxon>Eukaryota</taxon>
        <taxon>Viridiplantae</taxon>
        <taxon>Streptophyta</taxon>
        <taxon>Embryophyta</taxon>
        <taxon>Bryophyta</taxon>
        <taxon>Sphagnophytina</taxon>
        <taxon>Sphagnopsida</taxon>
        <taxon>Sphagnales</taxon>
        <taxon>Sphagnaceae</taxon>
        <taxon>Sphagnum</taxon>
    </lineage>
</organism>
<dbReference type="InterPro" id="IPR000889">
    <property type="entry name" value="Glutathione_peroxidase"/>
</dbReference>
<evidence type="ECO:0000313" key="6">
    <source>
        <dbReference type="EMBL" id="CAK9255421.1"/>
    </source>
</evidence>
<evidence type="ECO:0000256" key="3">
    <source>
        <dbReference type="ARBA" id="ARBA00023002"/>
    </source>
</evidence>
<dbReference type="PROSITE" id="PS00763">
    <property type="entry name" value="GLUTATHIONE_PEROXID_2"/>
    <property type="match status" value="1"/>
</dbReference>
<dbReference type="InterPro" id="IPR036249">
    <property type="entry name" value="Thioredoxin-like_sf"/>
</dbReference>
<gene>
    <name evidence="6" type="ORF">CSSPJE1EN1_LOCUS899</name>
</gene>
<evidence type="ECO:0000256" key="1">
    <source>
        <dbReference type="ARBA" id="ARBA00006926"/>
    </source>
</evidence>
<dbReference type="Proteomes" id="UP001497444">
    <property type="component" value="Chromosome 1"/>
</dbReference>
<comment type="similarity">
    <text evidence="1 4">Belongs to the glutathione peroxidase family.</text>
</comment>
<keyword evidence="3 4" id="KW-0560">Oxidoreductase</keyword>
<evidence type="ECO:0000259" key="5">
    <source>
        <dbReference type="PROSITE" id="PS51352"/>
    </source>
</evidence>
<dbReference type="PRINTS" id="PR01011">
    <property type="entry name" value="GLUTPROXDASE"/>
</dbReference>
<dbReference type="PIRSF" id="PIRSF000303">
    <property type="entry name" value="Glutathion_perox"/>
    <property type="match status" value="1"/>
</dbReference>
<dbReference type="PROSITE" id="PS51352">
    <property type="entry name" value="THIOREDOXIN_2"/>
    <property type="match status" value="1"/>
</dbReference>
<dbReference type="PROSITE" id="PS51355">
    <property type="entry name" value="GLUTATHIONE_PEROXID_3"/>
    <property type="match status" value="1"/>
</dbReference>
<evidence type="ECO:0000256" key="2">
    <source>
        <dbReference type="ARBA" id="ARBA00022559"/>
    </source>
</evidence>
<keyword evidence="2 4" id="KW-0575">Peroxidase</keyword>
<accession>A0ABP0VNA3</accession>
<evidence type="ECO:0000313" key="7">
    <source>
        <dbReference type="Proteomes" id="UP001497444"/>
    </source>
</evidence>
<sequence length="199" mass="22016">MTDGIIEENVSLVFCGIFCPILCVRGVSSSIMSSPAEVESIYDFVVKDIDGNDVSLSTYKGKVLLIVNIASQCGLTQSNYKELTDLYNQYKGSDFEILGFPSNQFGGQEPGSNEQIKEFACTRFKAEFPLFDKIDVNGQNQAPLYKYLKSQKGGGLFGDSIKWNFAKFLVDKNGKVVDRYAPTTSPSKIEKDIKKLVNA</sequence>
<dbReference type="PANTHER" id="PTHR11592">
    <property type="entry name" value="GLUTATHIONE PEROXIDASE"/>
    <property type="match status" value="1"/>
</dbReference>
<dbReference type="InterPro" id="IPR013766">
    <property type="entry name" value="Thioredoxin_domain"/>
</dbReference>
<name>A0ABP0VNA3_9BRYO</name>
<feature type="domain" description="Thioredoxin" evidence="5">
    <location>
        <begin position="35"/>
        <end position="198"/>
    </location>
</feature>
<dbReference type="Gene3D" id="3.40.30.10">
    <property type="entry name" value="Glutaredoxin"/>
    <property type="match status" value="1"/>
</dbReference>
<dbReference type="EMBL" id="OZ020096">
    <property type="protein sequence ID" value="CAK9255421.1"/>
    <property type="molecule type" value="Genomic_DNA"/>
</dbReference>
<dbReference type="Pfam" id="PF00255">
    <property type="entry name" value="GSHPx"/>
    <property type="match status" value="1"/>
</dbReference>
<dbReference type="CDD" id="cd00340">
    <property type="entry name" value="GSH_Peroxidase"/>
    <property type="match status" value="1"/>
</dbReference>
<proteinExistence type="inferred from homology"/>
<reference evidence="6 7" key="1">
    <citation type="submission" date="2024-02" db="EMBL/GenBank/DDBJ databases">
        <authorList>
            <consortium name="ELIXIR-Norway"/>
            <consortium name="Elixir Norway"/>
        </authorList>
    </citation>
    <scope>NUCLEOTIDE SEQUENCE [LARGE SCALE GENOMIC DNA]</scope>
</reference>